<proteinExistence type="inferred from homology"/>
<dbReference type="RefSeq" id="WP_011714071.1">
    <property type="nucleotide sequence ID" value="NC_008576.1"/>
</dbReference>
<evidence type="ECO:0000256" key="1">
    <source>
        <dbReference type="ARBA" id="ARBA00004196"/>
    </source>
</evidence>
<sequence length="340" mass="37470" precursor="true">MHAYFRWLFMFCWILMASHAQAEPFKIGLLVWSDQIAGQVAMRAGLEAEAAHLQQQARDKNLPSFTLDIKLAGDGPAGVEKQIQQMQAMVDDRVDLIIVQPTDNAALSSPLQAANQAGIPVVAYDQYISGGHLSAFVTSNNYQAGFLDGEYMAHHFADDHTIQIILVEYPYVSSTIDRVDGFFDALNQYKQPYRILRSYQAVEPVQGRAVGQQILQDFPQPGSVDALFTINDGGGLAIVDELEKAGRHELFVATIDGDPNSVARIRKGSIIKIDSAQFCGPIGAEAMRAAYAILTAGKVHEHWLVPVFPITRQSVAHYPGWSGPIPEHYSNPCLTFLCRI</sequence>
<dbReference type="EMBL" id="CP000471">
    <property type="protein sequence ID" value="ABK44951.1"/>
    <property type="molecule type" value="Genomic_DNA"/>
</dbReference>
<name>A0LAF8_MAGMM</name>
<dbReference type="STRING" id="156889.Mmc1_2451"/>
<dbReference type="HOGENOM" id="CLU_786995_0_0_5"/>
<dbReference type="PANTHER" id="PTHR46847">
    <property type="entry name" value="D-ALLOSE-BINDING PERIPLASMIC PROTEIN-RELATED"/>
    <property type="match status" value="1"/>
</dbReference>
<dbReference type="InterPro" id="IPR028082">
    <property type="entry name" value="Peripla_BP_I"/>
</dbReference>
<accession>A0LAF8</accession>
<evidence type="ECO:0000256" key="3">
    <source>
        <dbReference type="ARBA" id="ARBA00022729"/>
    </source>
</evidence>
<feature type="domain" description="Periplasmic binding protein" evidence="5">
    <location>
        <begin position="27"/>
        <end position="297"/>
    </location>
</feature>
<dbReference type="GO" id="GO:0030313">
    <property type="term" value="C:cell envelope"/>
    <property type="evidence" value="ECO:0007669"/>
    <property type="project" value="UniProtKB-SubCell"/>
</dbReference>
<dbReference type="Gene3D" id="3.40.50.2300">
    <property type="match status" value="2"/>
</dbReference>
<protein>
    <submittedName>
        <fullName evidence="6">Monosaccharide ABC transporter substrate-binding protein, CUT2 family</fullName>
    </submittedName>
</protein>
<dbReference type="Proteomes" id="UP000002586">
    <property type="component" value="Chromosome"/>
</dbReference>
<dbReference type="PANTHER" id="PTHR46847:SF1">
    <property type="entry name" value="D-ALLOSE-BINDING PERIPLASMIC PROTEIN-RELATED"/>
    <property type="match status" value="1"/>
</dbReference>
<evidence type="ECO:0000256" key="4">
    <source>
        <dbReference type="SAM" id="SignalP"/>
    </source>
</evidence>
<dbReference type="KEGG" id="mgm:Mmc1_2451"/>
<evidence type="ECO:0000313" key="7">
    <source>
        <dbReference type="Proteomes" id="UP000002586"/>
    </source>
</evidence>
<dbReference type="AlphaFoldDB" id="A0LAF8"/>
<evidence type="ECO:0000256" key="2">
    <source>
        <dbReference type="ARBA" id="ARBA00007639"/>
    </source>
</evidence>
<comment type="subcellular location">
    <subcellularLocation>
        <location evidence="1">Cell envelope</location>
    </subcellularLocation>
</comment>
<keyword evidence="3 4" id="KW-0732">Signal</keyword>
<evidence type="ECO:0000259" key="5">
    <source>
        <dbReference type="Pfam" id="PF13407"/>
    </source>
</evidence>
<comment type="similarity">
    <text evidence="2">Belongs to the bacterial solute-binding protein 2 family.</text>
</comment>
<dbReference type="GO" id="GO:0030246">
    <property type="term" value="F:carbohydrate binding"/>
    <property type="evidence" value="ECO:0007669"/>
    <property type="project" value="UniProtKB-ARBA"/>
</dbReference>
<gene>
    <name evidence="6" type="ordered locus">Mmc1_2451</name>
</gene>
<feature type="chain" id="PRO_5002626028" evidence="4">
    <location>
        <begin position="23"/>
        <end position="340"/>
    </location>
</feature>
<evidence type="ECO:0000313" key="6">
    <source>
        <dbReference type="EMBL" id="ABK44951.1"/>
    </source>
</evidence>
<dbReference type="SUPFAM" id="SSF53822">
    <property type="entry name" value="Periplasmic binding protein-like I"/>
    <property type="match status" value="1"/>
</dbReference>
<dbReference type="CDD" id="cd01536">
    <property type="entry name" value="PBP1_ABC_sugar_binding-like"/>
    <property type="match status" value="1"/>
</dbReference>
<reference evidence="7" key="1">
    <citation type="journal article" date="2009" name="Appl. Environ. Microbiol.">
        <title>Complete genome sequence of the chemolithoautotrophic marine magnetotactic coccus strain MC-1.</title>
        <authorList>
            <person name="Schubbe S."/>
            <person name="Williams T.J."/>
            <person name="Xie G."/>
            <person name="Kiss H.E."/>
            <person name="Brettin T.S."/>
            <person name="Martinez D."/>
            <person name="Ross C.A."/>
            <person name="Schuler D."/>
            <person name="Cox B.L."/>
            <person name="Nealson K.H."/>
            <person name="Bazylinski D.A."/>
        </authorList>
    </citation>
    <scope>NUCLEOTIDE SEQUENCE [LARGE SCALE GENOMIC DNA]</scope>
    <source>
        <strain evidence="7">ATCC BAA-1437 / JCM 17883 / MC-1</strain>
    </source>
</reference>
<feature type="signal peptide" evidence="4">
    <location>
        <begin position="1"/>
        <end position="22"/>
    </location>
</feature>
<organism evidence="6 7">
    <name type="scientific">Magnetococcus marinus (strain ATCC BAA-1437 / JCM 17883 / MC-1)</name>
    <dbReference type="NCBI Taxonomy" id="156889"/>
    <lineage>
        <taxon>Bacteria</taxon>
        <taxon>Pseudomonadati</taxon>
        <taxon>Pseudomonadota</taxon>
        <taxon>Magnetococcia</taxon>
        <taxon>Magnetococcales</taxon>
        <taxon>Magnetococcaceae</taxon>
        <taxon>Magnetococcus</taxon>
    </lineage>
</organism>
<dbReference type="InterPro" id="IPR025997">
    <property type="entry name" value="SBP_2_dom"/>
</dbReference>
<keyword evidence="7" id="KW-1185">Reference proteome</keyword>
<reference evidence="6 7" key="2">
    <citation type="journal article" date="2012" name="Int. J. Syst. Evol. Microbiol.">
        <title>Magnetococcus marinus gen. nov., sp. nov., a marine, magnetotactic bacterium that represents a novel lineage (Magnetococcaceae fam. nov.; Magnetococcales ord. nov.) at the base of the Alphaproteobacteria.</title>
        <authorList>
            <person name="Bazylinski D.A."/>
            <person name="Williams T.J."/>
            <person name="Lefevre C.T."/>
            <person name="Berg R.J."/>
            <person name="Zhang C.L."/>
            <person name="Bowser S.S."/>
            <person name="Dean A.J."/>
            <person name="Beveridge T.J."/>
        </authorList>
    </citation>
    <scope>NUCLEOTIDE SEQUENCE [LARGE SCALE GENOMIC DNA]</scope>
    <source>
        <strain evidence="7">ATCC BAA-1437 / JCM 17883 / MC-1</strain>
    </source>
</reference>
<dbReference type="eggNOG" id="COG1879">
    <property type="taxonomic scope" value="Bacteria"/>
</dbReference>
<dbReference type="Pfam" id="PF13407">
    <property type="entry name" value="Peripla_BP_4"/>
    <property type="match status" value="1"/>
</dbReference>